<name>A0A9W8JBN2_9AGAR</name>
<sequence length="58" mass="6824">MDWRKQETPKNDTTPGRPINKPPMDNKRFAFGPNDDGEEPALLNWIWPARARYLLFLP</sequence>
<feature type="region of interest" description="Disordered" evidence="1">
    <location>
        <begin position="1"/>
        <end position="35"/>
    </location>
</feature>
<dbReference type="AlphaFoldDB" id="A0A9W8JBN2"/>
<feature type="non-terminal residue" evidence="2">
    <location>
        <position position="58"/>
    </location>
</feature>
<keyword evidence="3" id="KW-1185">Reference proteome</keyword>
<evidence type="ECO:0000313" key="3">
    <source>
        <dbReference type="Proteomes" id="UP001140091"/>
    </source>
</evidence>
<evidence type="ECO:0000256" key="1">
    <source>
        <dbReference type="SAM" id="MobiDB-lite"/>
    </source>
</evidence>
<accession>A0A9W8JBN2</accession>
<evidence type="ECO:0000313" key="2">
    <source>
        <dbReference type="EMBL" id="KAJ2931936.1"/>
    </source>
</evidence>
<reference evidence="2" key="1">
    <citation type="submission" date="2022-06" db="EMBL/GenBank/DDBJ databases">
        <title>Genome Sequence of Candolleomyces eurysporus.</title>
        <authorList>
            <person name="Buettner E."/>
        </authorList>
    </citation>
    <scope>NUCLEOTIDE SEQUENCE</scope>
    <source>
        <strain evidence="2">VTCC 930004</strain>
    </source>
</reference>
<protein>
    <submittedName>
        <fullName evidence="2">Uncharacterized protein</fullName>
    </submittedName>
</protein>
<feature type="compositionally biased region" description="Basic and acidic residues" evidence="1">
    <location>
        <begin position="1"/>
        <end position="10"/>
    </location>
</feature>
<proteinExistence type="predicted"/>
<dbReference type="EMBL" id="JANBPK010000790">
    <property type="protein sequence ID" value="KAJ2931936.1"/>
    <property type="molecule type" value="Genomic_DNA"/>
</dbReference>
<gene>
    <name evidence="2" type="ORF">H1R20_g5169</name>
</gene>
<organism evidence="2 3">
    <name type="scientific">Candolleomyces eurysporus</name>
    <dbReference type="NCBI Taxonomy" id="2828524"/>
    <lineage>
        <taxon>Eukaryota</taxon>
        <taxon>Fungi</taxon>
        <taxon>Dikarya</taxon>
        <taxon>Basidiomycota</taxon>
        <taxon>Agaricomycotina</taxon>
        <taxon>Agaricomycetes</taxon>
        <taxon>Agaricomycetidae</taxon>
        <taxon>Agaricales</taxon>
        <taxon>Agaricineae</taxon>
        <taxon>Psathyrellaceae</taxon>
        <taxon>Candolleomyces</taxon>
    </lineage>
</organism>
<dbReference type="Proteomes" id="UP001140091">
    <property type="component" value="Unassembled WGS sequence"/>
</dbReference>
<comment type="caution">
    <text evidence="2">The sequence shown here is derived from an EMBL/GenBank/DDBJ whole genome shotgun (WGS) entry which is preliminary data.</text>
</comment>